<feature type="compositionally biased region" description="Polar residues" evidence="1">
    <location>
        <begin position="2619"/>
        <end position="2631"/>
    </location>
</feature>
<evidence type="ECO:0000313" key="5">
    <source>
        <dbReference type="EMBL" id="KAG2440536.1"/>
    </source>
</evidence>
<dbReference type="PROSITE" id="PS50011">
    <property type="entry name" value="PROTEIN_KINASE_DOM"/>
    <property type="match status" value="1"/>
</dbReference>
<evidence type="ECO:0000259" key="4">
    <source>
        <dbReference type="PROSITE" id="PS50280"/>
    </source>
</evidence>
<feature type="compositionally biased region" description="Polar residues" evidence="1">
    <location>
        <begin position="2413"/>
        <end position="2423"/>
    </location>
</feature>
<feature type="compositionally biased region" description="Low complexity" evidence="1">
    <location>
        <begin position="510"/>
        <end position="550"/>
    </location>
</feature>
<dbReference type="InterPro" id="IPR000719">
    <property type="entry name" value="Prot_kinase_dom"/>
</dbReference>
<dbReference type="CDD" id="cd10527">
    <property type="entry name" value="SET_LSMT"/>
    <property type="match status" value="1"/>
</dbReference>
<reference evidence="5" key="1">
    <citation type="journal article" date="2020" name="bioRxiv">
        <title>Comparative genomics of Chlamydomonas.</title>
        <authorList>
            <person name="Craig R.J."/>
            <person name="Hasan A.R."/>
            <person name="Ness R.W."/>
            <person name="Keightley P.D."/>
        </authorList>
    </citation>
    <scope>NUCLEOTIDE SEQUENCE</scope>
    <source>
        <strain evidence="5">CCAP 11/173</strain>
    </source>
</reference>
<feature type="region of interest" description="Disordered" evidence="1">
    <location>
        <begin position="247"/>
        <end position="297"/>
    </location>
</feature>
<dbReference type="SUPFAM" id="SSF82199">
    <property type="entry name" value="SET domain"/>
    <property type="match status" value="1"/>
</dbReference>
<dbReference type="GO" id="GO:0005524">
    <property type="term" value="F:ATP binding"/>
    <property type="evidence" value="ECO:0007669"/>
    <property type="project" value="InterPro"/>
</dbReference>
<feature type="compositionally biased region" description="Low complexity" evidence="1">
    <location>
        <begin position="3056"/>
        <end position="3067"/>
    </location>
</feature>
<dbReference type="Gene3D" id="1.10.510.10">
    <property type="entry name" value="Transferase(Phosphotransferase) domain 1"/>
    <property type="match status" value="1"/>
</dbReference>
<dbReference type="SUPFAM" id="SSF56112">
    <property type="entry name" value="Protein kinase-like (PK-like)"/>
    <property type="match status" value="1"/>
</dbReference>
<feature type="transmembrane region" description="Helical" evidence="2">
    <location>
        <begin position="358"/>
        <end position="384"/>
    </location>
</feature>
<feature type="region of interest" description="Disordered" evidence="1">
    <location>
        <begin position="3043"/>
        <end position="3086"/>
    </location>
</feature>
<feature type="compositionally biased region" description="Low complexity" evidence="1">
    <location>
        <begin position="1405"/>
        <end position="1420"/>
    </location>
</feature>
<feature type="region of interest" description="Disordered" evidence="1">
    <location>
        <begin position="666"/>
        <end position="689"/>
    </location>
</feature>
<dbReference type="InterPro" id="IPR051681">
    <property type="entry name" value="Ser/Thr_Kinases-Pseudokinases"/>
</dbReference>
<feature type="region of interest" description="Disordered" evidence="1">
    <location>
        <begin position="751"/>
        <end position="777"/>
    </location>
</feature>
<evidence type="ECO:0000313" key="6">
    <source>
        <dbReference type="Proteomes" id="UP000613740"/>
    </source>
</evidence>
<feature type="compositionally biased region" description="Pro residues" evidence="1">
    <location>
        <begin position="334"/>
        <end position="347"/>
    </location>
</feature>
<feature type="region of interest" description="Disordered" evidence="1">
    <location>
        <begin position="1180"/>
        <end position="1212"/>
    </location>
</feature>
<keyword evidence="2" id="KW-0472">Membrane</keyword>
<feature type="compositionally biased region" description="Pro residues" evidence="1">
    <location>
        <begin position="435"/>
        <end position="445"/>
    </location>
</feature>
<feature type="region of interest" description="Disordered" evidence="1">
    <location>
        <begin position="2532"/>
        <end position="2571"/>
    </location>
</feature>
<proteinExistence type="predicted"/>
<dbReference type="GO" id="GO:0004674">
    <property type="term" value="F:protein serine/threonine kinase activity"/>
    <property type="evidence" value="ECO:0007669"/>
    <property type="project" value="TreeGrafter"/>
</dbReference>
<feature type="compositionally biased region" description="Polar residues" evidence="1">
    <location>
        <begin position="3068"/>
        <end position="3086"/>
    </location>
</feature>
<feature type="region of interest" description="Disordered" evidence="1">
    <location>
        <begin position="1950"/>
        <end position="1973"/>
    </location>
</feature>
<feature type="region of interest" description="Disordered" evidence="1">
    <location>
        <begin position="212"/>
        <end position="232"/>
    </location>
</feature>
<feature type="compositionally biased region" description="Low complexity" evidence="1">
    <location>
        <begin position="631"/>
        <end position="652"/>
    </location>
</feature>
<dbReference type="OrthoDB" id="341421at2759"/>
<dbReference type="SMART" id="SM00220">
    <property type="entry name" value="S_TKc"/>
    <property type="match status" value="1"/>
</dbReference>
<dbReference type="InterPro" id="IPR001214">
    <property type="entry name" value="SET_dom"/>
</dbReference>
<feature type="region of interest" description="Disordered" evidence="1">
    <location>
        <begin position="609"/>
        <end position="652"/>
    </location>
</feature>
<feature type="region of interest" description="Disordered" evidence="1">
    <location>
        <begin position="329"/>
        <end position="350"/>
    </location>
</feature>
<dbReference type="PANTHER" id="PTHR44329:SF214">
    <property type="entry name" value="PROTEIN KINASE DOMAIN-CONTAINING PROTEIN"/>
    <property type="match status" value="1"/>
</dbReference>
<dbReference type="PROSITE" id="PS00108">
    <property type="entry name" value="PROTEIN_KINASE_ST"/>
    <property type="match status" value="1"/>
</dbReference>
<organism evidence="5 6">
    <name type="scientific">Chlamydomonas schloesseri</name>
    <dbReference type="NCBI Taxonomy" id="2026947"/>
    <lineage>
        <taxon>Eukaryota</taxon>
        <taxon>Viridiplantae</taxon>
        <taxon>Chlorophyta</taxon>
        <taxon>core chlorophytes</taxon>
        <taxon>Chlorophyceae</taxon>
        <taxon>CS clade</taxon>
        <taxon>Chlamydomonadales</taxon>
        <taxon>Chlamydomonadaceae</taxon>
        <taxon>Chlamydomonas</taxon>
    </lineage>
</organism>
<feature type="compositionally biased region" description="Low complexity" evidence="1">
    <location>
        <begin position="1432"/>
        <end position="1466"/>
    </location>
</feature>
<feature type="region of interest" description="Disordered" evidence="1">
    <location>
        <begin position="3163"/>
        <end position="3183"/>
    </location>
</feature>
<dbReference type="InterPro" id="IPR046341">
    <property type="entry name" value="SET_dom_sf"/>
</dbReference>
<feature type="domain" description="SET" evidence="4">
    <location>
        <begin position="859"/>
        <end position="1107"/>
    </location>
</feature>
<feature type="compositionally biased region" description="Low complexity" evidence="1">
    <location>
        <begin position="1963"/>
        <end position="1973"/>
    </location>
</feature>
<evidence type="ECO:0008006" key="7">
    <source>
        <dbReference type="Google" id="ProtNLM"/>
    </source>
</evidence>
<dbReference type="InterPro" id="IPR008271">
    <property type="entry name" value="Ser/Thr_kinase_AS"/>
</dbReference>
<feature type="region of interest" description="Disordered" evidence="1">
    <location>
        <begin position="1405"/>
        <end position="1466"/>
    </location>
</feature>
<dbReference type="InterPro" id="IPR011009">
    <property type="entry name" value="Kinase-like_dom_sf"/>
</dbReference>
<evidence type="ECO:0000259" key="3">
    <source>
        <dbReference type="PROSITE" id="PS50011"/>
    </source>
</evidence>
<protein>
    <recommendedName>
        <fullName evidence="7">SET domain-containing protein</fullName>
    </recommendedName>
</protein>
<feature type="region of interest" description="Disordered" evidence="1">
    <location>
        <begin position="2110"/>
        <end position="2148"/>
    </location>
</feature>
<evidence type="ECO:0000256" key="2">
    <source>
        <dbReference type="SAM" id="Phobius"/>
    </source>
</evidence>
<feature type="compositionally biased region" description="Low complexity" evidence="1">
    <location>
        <begin position="1194"/>
        <end position="1211"/>
    </location>
</feature>
<dbReference type="EMBL" id="JAEHOD010000038">
    <property type="protein sequence ID" value="KAG2440536.1"/>
    <property type="molecule type" value="Genomic_DNA"/>
</dbReference>
<name>A0A835TAL5_9CHLO</name>
<dbReference type="PROSITE" id="PS50280">
    <property type="entry name" value="SET"/>
    <property type="match status" value="1"/>
</dbReference>
<feature type="region of interest" description="Disordered" evidence="1">
    <location>
        <begin position="434"/>
        <end position="562"/>
    </location>
</feature>
<sequence>MLWLAQQVLPRLATAGPGAGGGLLQPTAGDPGGGAGLAASALDGGSGGGMQLPEAALLSPAAMTTAGGPAVASPSSVGAAATEGAAEMVWMGDLPLPLEMLAWCRGVNTPAAAAAPAPLASPSIDAAAAATAATAAATTAAAATAATTAAAPCWAAAAVLGANPCWARYACDDASYRGLAATFLCASLPPGAADPDAVDAGAYSYTDGWSGGTAWDGSPPPAPPSTGSADAEAGGVLGTLWRQTWQGKTQEGVLSSSAPPPPTPPAPVTPAPGISAPNATAYNASATSSPPSVAPAADGCPGPNGNLSGCASIWRLGDPFVGLAQVMKDNGITAPPPPPGQQTPAPPRASWLASTKGGYAVLAVTTFCGALVVVAVALAAYMYLFPPAKPPSPQQQQPAAADAADAGAGAGVAAGNGVGAPGTGAAGAAAAAPLQTPPAAAPPGCSPANSPAAPAPRGPGGGARMWTSSSAYHPSAVVPDPDTPTRCENGEAGGHSAEVPVGGRAGGLKTNRCTTITTTDSRRTVSSCGTGEASTARSSPASAPRNAASSSGGGDGGGRNRVLSVSIPLRPLVVPAEVATVHTSGGWCDDGGGDGDVVPGLPLSVSDAARSSYSWRRRGGGSWRERGSGSGSSSAASSSPPSRGAVGCPAGAAAAGGTGRVMRAYGVSDDGRSRRPATAATAATGDGGCSPASVTVVEAVAMPPNTIASPGGGAAPSLPAVASAAMEVLSPATAASAAAASGMTQTLTLGGGGGAGISPRSWRSLRASAPSSGSQVAPAGTATAVAESTQFSLYADLLAESIELRRRRRSCVTVELRAETPRGGDKDAAAEAGPGAEDLGNFLGWLVANGVQGIGQEDSKVALFEAEGGERGLVCEEPIAAGEVVLEVPLRLALTDHPGDEESNALLYEGAPWSVRLACKLLRHKAAGAASPWSAYVKVLPAQVPAPLETFGWEDIQGLRYPAAEEALHAADWLRADAAEAAGEQATGGLGVEDFNWALSVVHSRTFANAAPGGGVGVRMLVPLIDMMNHAGDEAELLSPSAVAGGGGGGAEGGDLEGLGLGGPVVARDNVRWDLLPPGRSGSGGWAMAVSATRPLAPGQELMLSYGERSNDDFFLHYGFVPRANPHDDAVLWPDLEAALEWHYSRFGAQRLSEAEAEPLYSSALAAGLAEQEAEVRQRLTVAGSSSSVKDQQPEQQQMQPPPLQAAAQGAGDPLEALPEEVLRQLKQIKVLSRGRVTEAVMRAFAAVSGEAAAAAAAAAAERAVACRCAELLRAMARPALPQQPGADDVGEDLHADAPRGAALPAGGLLVDLALLLADAEPRLRLLMQPSSSGSPSTAAGEGAGTAAAAVEAALEGDAAYWAAQLRGYCRALLPQYAALLPVDAAAVASAATAAAATAAIDSAPGASSATAPAPASAGGLKSKYKMPPPSSAGAAAPAGAGGISSPSPSPGPSNSSSNSPSTGASNAIGSGSLPLARLLQALLLAAAAAGPAGGGAGGLTPGQPAVLTGPQRLSTTFRAYKQMVLWDAVVGGWPRETETGPGSQRNCHDGVNAAVASAPDCDLTLPSRSGEGHCRRVPNAEVELHSKQKSQQPAADGAVASVVSARQVLVSSSTSRGAEGSSAAAQSLTGAASILSAAVVTAGTWKRSKLLDPAESCTAGAILLDGDSTEPSAASHLAAGRCPVASQRASSTSGHLSARLGRGLSSEAAGATKCGHGGAAAKHTSHSPCQGQGQAIGGLMRMAASLPPATVVDMAQVPVGASGHSGAGAGAGAGAGDAGYGFAGTPAGAHVQAAADTSLAGLAGSGVSSGPAATPGAAGGLGRAALPLDLRSSPLPHRSGGRGRAFAALAAGVGAVRAVDSGQAASSEHPCSATQHPPSAGGGASATTATHTAMGFGSSLQSACSSLGLNHASADTNAGASASMSDCAHARQLSRHLSGMEAAAAAASAAAGGGGGPGGGRPARAGSTVGNTTTTTASFMMDLDLSSSIAPIRTSAPTCGSAGAAAVASAGGTGGMGGGSSRGGYPPTASAQSPIAALMAHNLGSSGGTGGTASGLATAAGTAMCSLSFTPTATGTGTCATTTLNANMLTDASASSGGRPHANATATWLASPNLPQPPPPPPQQQQQQQAARTNQALPSPPAAPQELLGLVPPQLRDSSKSPPRPSMDMGFIRATTLSELSQQLEGLRWLASGSSGRVYTGLWKGSPVAVKIVVSHTPDQMRDNAREALLSRVVSHPCVTQCYTVCFDVVTGEHLRLPQEQPSYGARRSPEVSCTFHPADAPSSHSTVLLSSGRPGSVGAIRAPGAGPLHSSASLRVTPRSLNTSGGGGCCVNSIGMGAAGLPNVSPGNSRGKRNAQGRTLGHAMAAMAAAAGARGPAAGFPPAAAAAAAAGAGAAGASDDDDPYSRPSRGTAGSTPPTGLASSPRGRGCDRDPAAVHQAACASPAEDQVAEAAADSDSPSALLRAGSSMGALLAESGGSSTPPPHALDVAGLRQLAPAAAAREQEKTGGSGAGSPAEEQQAYHVLLSGLPPTEAGAHVNPGEVGVADTADGGSASEASSSPPPPPALQLPLYRSRLHGQVAAAGIAVAEAIGGVTGSGARSRGGVGASAGHLVSPRSGLSGSQHAQAYPISNGSPQAGIGYAADALLGAAHAAAASPPQAGAAHAPTDLSGGANAALSSDSQYASSFTGLHAALGAAGYGCGYGGGGGGGGGANVLSLNSSGMNRDLRRGSAAAGACLGASGTANSSYGAGGGGGGASMLGYGGEINTTLSLSELLRTCGGAGEEDSTGGLGATSLPGVLVSMGTVPGRYVTVVVLEWCNQGTLLQAIRHRPFNPERSPANGEGLLALLRTALEVAQGMRYLHSLGIIHGDLKPSNVLLQSHVSMPDSAGRWVTDSRGYVAKVADFGLAVPAAASGSTGAALGISSAKGGGGSSGSTCAWGALAYLAPEVPERGPSKKSDVWSYGCVLYHMCTGRQPFQGIRQGRLLLGLATGELKLEWPDHVYKLLRRLGEACCARDARERPSFDRVVTALQKIIKHVSSPASAGGGAGGSAAGMAAQGARAGSTTDMSSQLGGTASRRTTGDGTFVTFASTSTRANSNATALAFASALMQGAPLPTSTPSDAPLPVVTPHAPSYAAAAPAAAVGAVAGELGSPAAAGSMESARRAGAQASKPQSGSSGLALRELDPEAAKAAQEWRAALAGCAQLGGAGLFVAGAPAAPADYSR</sequence>
<gene>
    <name evidence="5" type="ORF">HYH02_010414</name>
</gene>
<keyword evidence="2" id="KW-0812">Transmembrane</keyword>
<dbReference type="Proteomes" id="UP000613740">
    <property type="component" value="Unassembled WGS sequence"/>
</dbReference>
<keyword evidence="2" id="KW-1133">Transmembrane helix</keyword>
<accession>A0A835TAL5</accession>
<feature type="domain" description="Protein kinase" evidence="3">
    <location>
        <begin position="2746"/>
        <end position="3038"/>
    </location>
</feature>
<feature type="compositionally biased region" description="Gly residues" evidence="1">
    <location>
        <begin position="1952"/>
        <end position="1962"/>
    </location>
</feature>
<feature type="region of interest" description="Disordered" evidence="1">
    <location>
        <begin position="2499"/>
        <end position="2519"/>
    </location>
</feature>
<feature type="compositionally biased region" description="Gly residues" evidence="1">
    <location>
        <begin position="2599"/>
        <end position="2609"/>
    </location>
</feature>
<feature type="compositionally biased region" description="Low complexity" evidence="1">
    <location>
        <begin position="271"/>
        <end position="297"/>
    </location>
</feature>
<feature type="region of interest" description="Disordered" evidence="1">
    <location>
        <begin position="2599"/>
        <end position="2631"/>
    </location>
</feature>
<dbReference type="Gene3D" id="3.30.200.20">
    <property type="entry name" value="Phosphorylase Kinase, domain 1"/>
    <property type="match status" value="1"/>
</dbReference>
<evidence type="ECO:0000256" key="1">
    <source>
        <dbReference type="SAM" id="MobiDB-lite"/>
    </source>
</evidence>
<comment type="caution">
    <text evidence="5">The sequence shown here is derived from an EMBL/GenBank/DDBJ whole genome shotgun (WGS) entry which is preliminary data.</text>
</comment>
<feature type="region of interest" description="Disordered" evidence="1">
    <location>
        <begin position="1865"/>
        <end position="1888"/>
    </location>
</feature>
<dbReference type="Gene3D" id="3.90.1410.10">
    <property type="entry name" value="set domain protein methyltransferase, domain 1"/>
    <property type="match status" value="1"/>
</dbReference>
<feature type="compositionally biased region" description="Pro residues" evidence="1">
    <location>
        <begin position="2115"/>
        <end position="2124"/>
    </location>
</feature>
<keyword evidence="6" id="KW-1185">Reference proteome</keyword>
<feature type="compositionally biased region" description="Pro residues" evidence="1">
    <location>
        <begin position="258"/>
        <end position="270"/>
    </location>
</feature>
<dbReference type="PANTHER" id="PTHR44329">
    <property type="entry name" value="SERINE/THREONINE-PROTEIN KINASE TNNI3K-RELATED"/>
    <property type="match status" value="1"/>
</dbReference>
<feature type="compositionally biased region" description="Low complexity" evidence="1">
    <location>
        <begin position="2452"/>
        <end position="2464"/>
    </location>
</feature>
<dbReference type="Pfam" id="PF00069">
    <property type="entry name" value="Pkinase"/>
    <property type="match status" value="1"/>
</dbReference>
<feature type="region of interest" description="Disordered" evidence="1">
    <location>
        <begin position="2396"/>
        <end position="2464"/>
    </location>
</feature>